<protein>
    <submittedName>
        <fullName evidence="2">Uncharacterized protein</fullName>
    </submittedName>
</protein>
<gene>
    <name evidence="2" type="ORF">N7509_003730</name>
</gene>
<dbReference type="GeneID" id="81367347"/>
<dbReference type="RefSeq" id="XP_056491101.1">
    <property type="nucleotide sequence ID" value="XM_056628367.1"/>
</dbReference>
<dbReference type="OrthoDB" id="432281at2759"/>
<accession>A0A9X0BBS5</accession>
<organism evidence="2 3">
    <name type="scientific">Penicillium cosmopolitanum</name>
    <dbReference type="NCBI Taxonomy" id="1131564"/>
    <lineage>
        <taxon>Eukaryota</taxon>
        <taxon>Fungi</taxon>
        <taxon>Dikarya</taxon>
        <taxon>Ascomycota</taxon>
        <taxon>Pezizomycotina</taxon>
        <taxon>Eurotiomycetes</taxon>
        <taxon>Eurotiomycetidae</taxon>
        <taxon>Eurotiales</taxon>
        <taxon>Aspergillaceae</taxon>
        <taxon>Penicillium</taxon>
    </lineage>
</organism>
<reference evidence="2" key="2">
    <citation type="journal article" date="2023" name="IMA Fungus">
        <title>Comparative genomic study of the Penicillium genus elucidates a diverse pangenome and 15 lateral gene transfer events.</title>
        <authorList>
            <person name="Petersen C."/>
            <person name="Sorensen T."/>
            <person name="Nielsen M.R."/>
            <person name="Sondergaard T.E."/>
            <person name="Sorensen J.L."/>
            <person name="Fitzpatrick D.A."/>
            <person name="Frisvad J.C."/>
            <person name="Nielsen K.L."/>
        </authorList>
    </citation>
    <scope>NUCLEOTIDE SEQUENCE</scope>
    <source>
        <strain evidence="2">IBT 29677</strain>
    </source>
</reference>
<evidence type="ECO:0000313" key="2">
    <source>
        <dbReference type="EMBL" id="KAJ5403859.1"/>
    </source>
</evidence>
<reference evidence="2" key="1">
    <citation type="submission" date="2022-12" db="EMBL/GenBank/DDBJ databases">
        <authorList>
            <person name="Petersen C."/>
        </authorList>
    </citation>
    <scope>NUCLEOTIDE SEQUENCE</scope>
    <source>
        <strain evidence="2">IBT 29677</strain>
    </source>
</reference>
<dbReference type="EMBL" id="JAPZBU010000005">
    <property type="protein sequence ID" value="KAJ5403859.1"/>
    <property type="molecule type" value="Genomic_DNA"/>
</dbReference>
<keyword evidence="3" id="KW-1185">Reference proteome</keyword>
<dbReference type="Proteomes" id="UP001147747">
    <property type="component" value="Unassembled WGS sequence"/>
</dbReference>
<sequence>MDSIDLSRLDTYAPGYKPNYPHSPSNTTDWLSTQSNASHVRTAQPPQFSTWLPGTMAKLPLELVYNLLDQVLIGQTDRLTHGSLHGLLSLRAASKHTRAMVTSYMQSDLILTYLRQQLFDQKDPRCVKWYQCHPEAFMALFDPSSSQISPTATKEHPGSDIITDIIVDDCPECFDALCRSIDGLGSADTGCNESGWTFISIAIRSGSYRMLQRFFLSACSPSGYDPPSLVLMSGANCVESGPTILGMLAYQQDPVFAEKVLDLVAPIVLQVSRPSALAYAFTSREKDMLCKYITPRTGEWLTHLGIKLWERTLYSSTSSRHSLGAWHAAVHNGPEFMKYLYKYSPTHLIFSGSLRGAMPIDHAVWANRLDSFRWLFAKFQLVEIVSYRMAIERLLRIVANHTSPESEVMLEEILLGPGPDKDNFYVAALLFKNIALGLKEAVMKQSVRSDMNQKDLDRFRDEHEQIAVRKCLAISRVFFNTGLPMKVLTKAQASAEHFDAVLMAKQLGFEYLESKLYSYHRV</sequence>
<name>A0A9X0BBS5_9EURO</name>
<evidence type="ECO:0000256" key="1">
    <source>
        <dbReference type="SAM" id="MobiDB-lite"/>
    </source>
</evidence>
<dbReference type="AlphaFoldDB" id="A0A9X0BBS5"/>
<proteinExistence type="predicted"/>
<evidence type="ECO:0000313" key="3">
    <source>
        <dbReference type="Proteomes" id="UP001147747"/>
    </source>
</evidence>
<feature type="region of interest" description="Disordered" evidence="1">
    <location>
        <begin position="15"/>
        <end position="36"/>
    </location>
</feature>
<feature type="compositionally biased region" description="Polar residues" evidence="1">
    <location>
        <begin position="22"/>
        <end position="36"/>
    </location>
</feature>
<comment type="caution">
    <text evidence="2">The sequence shown here is derived from an EMBL/GenBank/DDBJ whole genome shotgun (WGS) entry which is preliminary data.</text>
</comment>